<dbReference type="AlphaFoldDB" id="A0A1G6H2V6"/>
<feature type="chain" id="PRO_5017281460" description="Beta-lactamase" evidence="7">
    <location>
        <begin position="24"/>
        <end position="285"/>
    </location>
</feature>
<comment type="similarity">
    <text evidence="2 6">Belongs to the class-A beta-lactamase family.</text>
</comment>
<dbReference type="GO" id="GO:0030655">
    <property type="term" value="P:beta-lactam antibiotic catabolic process"/>
    <property type="evidence" value="ECO:0007669"/>
    <property type="project" value="InterPro"/>
</dbReference>
<dbReference type="RefSeq" id="WP_092747178.1">
    <property type="nucleotide sequence ID" value="NZ_FMYL01000003.1"/>
</dbReference>
<keyword evidence="7" id="KW-0732">Signal</keyword>
<dbReference type="EMBL" id="FMYL01000003">
    <property type="protein sequence ID" value="SDB88640.1"/>
    <property type="molecule type" value="Genomic_DNA"/>
</dbReference>
<evidence type="ECO:0000313" key="9">
    <source>
        <dbReference type="EMBL" id="SDB88640.1"/>
    </source>
</evidence>
<dbReference type="PROSITE" id="PS00146">
    <property type="entry name" value="BETA_LACTAMASE_A"/>
    <property type="match status" value="1"/>
</dbReference>
<protein>
    <recommendedName>
        <fullName evidence="3 6">Beta-lactamase</fullName>
        <ecNumber evidence="3 6">3.5.2.6</ecNumber>
    </recommendedName>
</protein>
<evidence type="ECO:0000256" key="2">
    <source>
        <dbReference type="ARBA" id="ARBA00009009"/>
    </source>
</evidence>
<reference evidence="10" key="1">
    <citation type="submission" date="2016-09" db="EMBL/GenBank/DDBJ databases">
        <authorList>
            <person name="Varghese N."/>
            <person name="Submissions S."/>
        </authorList>
    </citation>
    <scope>NUCLEOTIDE SEQUENCE [LARGE SCALE GENOMIC DNA]</scope>
    <source>
        <strain evidence="10">ANC 4422</strain>
    </source>
</reference>
<dbReference type="InterPro" id="IPR012338">
    <property type="entry name" value="Beta-lactam/transpept-like"/>
</dbReference>
<evidence type="ECO:0000256" key="4">
    <source>
        <dbReference type="ARBA" id="ARBA00022801"/>
    </source>
</evidence>
<dbReference type="PANTHER" id="PTHR35333:SF3">
    <property type="entry name" value="BETA-LACTAMASE-TYPE TRANSPEPTIDASE FOLD CONTAINING PROTEIN"/>
    <property type="match status" value="1"/>
</dbReference>
<evidence type="ECO:0000259" key="8">
    <source>
        <dbReference type="Pfam" id="PF13354"/>
    </source>
</evidence>
<dbReference type="Proteomes" id="UP000242501">
    <property type="component" value="Unassembled WGS sequence"/>
</dbReference>
<dbReference type="Pfam" id="PF13354">
    <property type="entry name" value="Beta-lactamase2"/>
    <property type="match status" value="1"/>
</dbReference>
<evidence type="ECO:0000313" key="10">
    <source>
        <dbReference type="Proteomes" id="UP000242501"/>
    </source>
</evidence>
<sequence length="285" mass="31212">MHLILKALSTVALSISLLSFASAASLQNEVDLLSKKGWQIGVSILDMDKTVVSINGDQRFPLNSTVKAIACANVLSKVDANKLTLDTSKTITKDSLVVYSPVVKNYVNKKLTLKEACQIANAYSDNTAANFIISEGGGPEGLTAFMKSMGDDITRSDRYEPDLTVNPEGDIQDTTSANAINLSLKKLLTGHVLSEYSKEQLKQWMMGNKVADNMLRAVLPPNWKIADRTGASDYGIRGLIAMVWSDNHTPVFISIYVRKNGSSVDERSKVIKQLSEHVVKEYLVK</sequence>
<dbReference type="EC" id="3.5.2.6" evidence="3 6"/>
<organism evidence="9 10">
    <name type="scientific">Acinetobacter boissieri</name>
    <dbReference type="NCBI Taxonomy" id="1219383"/>
    <lineage>
        <taxon>Bacteria</taxon>
        <taxon>Pseudomonadati</taxon>
        <taxon>Pseudomonadota</taxon>
        <taxon>Gammaproteobacteria</taxon>
        <taxon>Moraxellales</taxon>
        <taxon>Moraxellaceae</taxon>
        <taxon>Acinetobacter</taxon>
    </lineage>
</organism>
<dbReference type="PRINTS" id="PR00118">
    <property type="entry name" value="BLACTAMASEA"/>
</dbReference>
<dbReference type="OrthoDB" id="9784149at2"/>
<keyword evidence="10" id="KW-1185">Reference proteome</keyword>
<dbReference type="PANTHER" id="PTHR35333">
    <property type="entry name" value="BETA-LACTAMASE"/>
    <property type="match status" value="1"/>
</dbReference>
<comment type="catalytic activity">
    <reaction evidence="1 6">
        <text>a beta-lactam + H2O = a substituted beta-amino acid</text>
        <dbReference type="Rhea" id="RHEA:20401"/>
        <dbReference type="ChEBI" id="CHEBI:15377"/>
        <dbReference type="ChEBI" id="CHEBI:35627"/>
        <dbReference type="ChEBI" id="CHEBI:140347"/>
        <dbReference type="EC" id="3.5.2.6"/>
    </reaction>
</comment>
<name>A0A1G6H2V6_9GAMM</name>
<proteinExistence type="inferred from homology"/>
<dbReference type="GO" id="GO:0046677">
    <property type="term" value="P:response to antibiotic"/>
    <property type="evidence" value="ECO:0007669"/>
    <property type="project" value="UniProtKB-UniRule"/>
</dbReference>
<feature type="domain" description="Beta-lactamase class A catalytic" evidence="8">
    <location>
        <begin position="42"/>
        <end position="257"/>
    </location>
</feature>
<dbReference type="SUPFAM" id="SSF56601">
    <property type="entry name" value="beta-lactamase/transpeptidase-like"/>
    <property type="match status" value="1"/>
</dbReference>
<gene>
    <name evidence="9" type="ORF">SAMN05421733_103228</name>
</gene>
<evidence type="ECO:0000256" key="5">
    <source>
        <dbReference type="ARBA" id="ARBA00023251"/>
    </source>
</evidence>
<dbReference type="NCBIfam" id="NF033103">
    <property type="entry name" value="bla_class_A"/>
    <property type="match status" value="1"/>
</dbReference>
<feature type="signal peptide" evidence="7">
    <location>
        <begin position="1"/>
        <end position="23"/>
    </location>
</feature>
<dbReference type="Gene3D" id="3.40.710.10">
    <property type="entry name" value="DD-peptidase/beta-lactamase superfamily"/>
    <property type="match status" value="1"/>
</dbReference>
<keyword evidence="5 6" id="KW-0046">Antibiotic resistance</keyword>
<evidence type="ECO:0000256" key="3">
    <source>
        <dbReference type="ARBA" id="ARBA00012865"/>
    </source>
</evidence>
<evidence type="ECO:0000256" key="7">
    <source>
        <dbReference type="SAM" id="SignalP"/>
    </source>
</evidence>
<dbReference type="InterPro" id="IPR023650">
    <property type="entry name" value="Beta-lactam_class-A_AS"/>
</dbReference>
<dbReference type="GO" id="GO:0008800">
    <property type="term" value="F:beta-lactamase activity"/>
    <property type="evidence" value="ECO:0007669"/>
    <property type="project" value="UniProtKB-UniRule"/>
</dbReference>
<dbReference type="InterPro" id="IPR000871">
    <property type="entry name" value="Beta-lactam_class-A"/>
</dbReference>
<evidence type="ECO:0000256" key="1">
    <source>
        <dbReference type="ARBA" id="ARBA00001526"/>
    </source>
</evidence>
<keyword evidence="4 6" id="KW-0378">Hydrolase</keyword>
<evidence type="ECO:0000256" key="6">
    <source>
        <dbReference type="RuleBase" id="RU361140"/>
    </source>
</evidence>
<dbReference type="InterPro" id="IPR045155">
    <property type="entry name" value="Beta-lactam_cat"/>
</dbReference>
<accession>A0A1G6H2V6</accession>